<accession>A0A7X3LYF7</accession>
<name>A0A7X3LYF7_9HYPH</name>
<dbReference type="SUPFAM" id="SSF89155">
    <property type="entry name" value="TorD-like"/>
    <property type="match status" value="1"/>
</dbReference>
<dbReference type="InterPro" id="IPR020945">
    <property type="entry name" value="DMSO/NO3_reduct_chaperone"/>
</dbReference>
<keyword evidence="1" id="KW-0143">Chaperone</keyword>
<dbReference type="InterPro" id="IPR050289">
    <property type="entry name" value="TorD/DmsD_chaperones"/>
</dbReference>
<evidence type="ECO:0000313" key="2">
    <source>
        <dbReference type="EMBL" id="MXN67391.1"/>
    </source>
</evidence>
<dbReference type="PANTHER" id="PTHR34227">
    <property type="entry name" value="CHAPERONE PROTEIN YCDY"/>
    <property type="match status" value="1"/>
</dbReference>
<dbReference type="RefSeq" id="WP_160777631.1">
    <property type="nucleotide sequence ID" value="NZ_WUMV01000010.1"/>
</dbReference>
<dbReference type="AlphaFoldDB" id="A0A7X3LYF7"/>
<dbReference type="Proteomes" id="UP000433101">
    <property type="component" value="Unassembled WGS sequence"/>
</dbReference>
<reference evidence="2 3" key="1">
    <citation type="submission" date="2019-12" db="EMBL/GenBank/DDBJ databases">
        <authorList>
            <person name="Li M."/>
        </authorList>
    </citation>
    <scope>NUCLEOTIDE SEQUENCE [LARGE SCALE GENOMIC DNA]</scope>
    <source>
        <strain evidence="2 3">GBMRC 2046</strain>
    </source>
</reference>
<organism evidence="2 3">
    <name type="scientific">Stappia sediminis</name>
    <dbReference type="NCBI Taxonomy" id="2692190"/>
    <lineage>
        <taxon>Bacteria</taxon>
        <taxon>Pseudomonadati</taxon>
        <taxon>Pseudomonadota</taxon>
        <taxon>Alphaproteobacteria</taxon>
        <taxon>Hyphomicrobiales</taxon>
        <taxon>Stappiaceae</taxon>
        <taxon>Stappia</taxon>
    </lineage>
</organism>
<sequence length="202" mass="22273">MALANAVLKRVSEEELERAGLYNLLGSSLQQAVSPAWLSEAGALRGGEGAIGSCLDELADASRSADPSGMSREYQDLFIGVGRGELVPYGSYYLTGFLHEKPLADLRRDMAGLGIERDPSVKEPEDHIASLCQMMAGLITGAFGEPRDLQEQKRFFSAHLGNWAPHFFKDLENAKTARFYRHVGKLGRTFMEVETRGFEMVE</sequence>
<dbReference type="Pfam" id="PF02613">
    <property type="entry name" value="Nitrate_red_del"/>
    <property type="match status" value="1"/>
</dbReference>
<evidence type="ECO:0000313" key="3">
    <source>
        <dbReference type="Proteomes" id="UP000433101"/>
    </source>
</evidence>
<evidence type="ECO:0000256" key="1">
    <source>
        <dbReference type="ARBA" id="ARBA00023186"/>
    </source>
</evidence>
<dbReference type="PANTHER" id="PTHR34227:SF1">
    <property type="entry name" value="DIMETHYL SULFOXIDE REDUCTASE CHAPERONE-RELATED"/>
    <property type="match status" value="1"/>
</dbReference>
<protein>
    <submittedName>
        <fullName evidence="2">Molecular chaperone TorD</fullName>
    </submittedName>
</protein>
<comment type="caution">
    <text evidence="2">The sequence shown here is derived from an EMBL/GenBank/DDBJ whole genome shotgun (WGS) entry which is preliminary data.</text>
</comment>
<keyword evidence="3" id="KW-1185">Reference proteome</keyword>
<dbReference type="InterPro" id="IPR036411">
    <property type="entry name" value="TorD-like_sf"/>
</dbReference>
<proteinExistence type="predicted"/>
<dbReference type="EMBL" id="WUMV01000010">
    <property type="protein sequence ID" value="MXN67391.1"/>
    <property type="molecule type" value="Genomic_DNA"/>
</dbReference>
<dbReference type="Gene3D" id="1.10.3480.10">
    <property type="entry name" value="TorD-like"/>
    <property type="match status" value="1"/>
</dbReference>
<gene>
    <name evidence="2" type="ORF">GR183_20990</name>
</gene>